<sequence>MMYTMAGGGSANMVWGWVAVSLVMMCVAGSLAEITSVYPTAGGVYYQTFALSPKWCRRVTAWVCGWSYIAGNITITLAVNFATALFLVESLNVFKDADGVGITENFETYQSYLIFLAITLLCHAISAFGNRWLTHLETFAIFWTLAGVAALIITILVVAAHGRRSAKWVFTSFEPQSGWPDGWSFCIGLLQAAYGLSASGMVTSMCEEVHKPAVQVPKAIVGGVALNFFAGLCILIPICFVLPDIAMLANLASGQPVPTIIFSATGNSAGAFCLLIPLLILGILCGVGCVTAASRCTWAFARDGAIPGSKWFKKVNKSLDIPLNAMMLGMVIEILLGLIYFGSTAAFNAFSGVGVIFLTLSYGSPVAVSLILRRRQDVKKGNFDLGALGIFCNIVCIGGHFIVQDEKRLIMGATEKAEAVRETFYVESDDSEDWDSSIDVLLSPESGLFKGYVRGGLKFPIVEFDPKKPKVPGSAHRDFLFGVLLSTLDNHYHIYRNLSVDFEGNVNIMSSSIQKRLNIKMDPYPEPQIQLQDRDKVQPIGSIEAPWKFVHKDKVYQTRFLVIYRSEPRDRELSPGRVEAGPVPKPSDQETAIVHNEEDENLSRSLQQRHTQMIAIAGAIGTGLFLGLGGSIQTGGPLGALLGYSLVGLVVCAIQIALGEVSALMPVTGSFVRHVEILVDPGLAFAIGWNVVYGAFMSVPSEIAASVVLIQYWTDLNAAIWISILIVLSASVSLLSVRVYGEIEFSLAVIKVLLVIGIILMGLVIDLGGVPGQERLGFRYWKHPGPFVEYIATGSWGRFLGFWAVMTNAVYSFAGVESLAMAAAEMRNPRQNIPRACKRVFVRVTLFYFLAVLIVGMLVRSDDSRLGDESGTAAQSPFVIAAVRAGIKVVPSIINAGVLSSAWSASNQSMLAGTRTLYGLALKGHAPKVFLRTTKRGVPYVCSALQITVSCLAYLSCSSGAYTVFNWFLTLTSAGVLISWITIAFNHIRLLNAFKVQKVSPHKLPWHNSWSLFTRGNWDPSSFVSSYLDIPLVLSFFLGYKFIKRTKLVSLHDIPISQALYEAENDMENVPIRTSKWSRFNIIWG</sequence>
<dbReference type="Proteomes" id="UP001177260">
    <property type="component" value="Unassembled WGS sequence"/>
</dbReference>
<proteinExistence type="predicted"/>
<keyword evidence="2" id="KW-1185">Reference proteome</keyword>
<accession>A0ACC3AVJ2</accession>
<evidence type="ECO:0000313" key="2">
    <source>
        <dbReference type="Proteomes" id="UP001177260"/>
    </source>
</evidence>
<evidence type="ECO:0000313" key="1">
    <source>
        <dbReference type="EMBL" id="KAK1141688.1"/>
    </source>
</evidence>
<protein>
    <submittedName>
        <fullName evidence="1">Uncharacterized protein</fullName>
    </submittedName>
</protein>
<organism evidence="1 2">
    <name type="scientific">Aspergillus melleus</name>
    <dbReference type="NCBI Taxonomy" id="138277"/>
    <lineage>
        <taxon>Eukaryota</taxon>
        <taxon>Fungi</taxon>
        <taxon>Dikarya</taxon>
        <taxon>Ascomycota</taxon>
        <taxon>Pezizomycotina</taxon>
        <taxon>Eurotiomycetes</taxon>
        <taxon>Eurotiomycetidae</taxon>
        <taxon>Eurotiales</taxon>
        <taxon>Aspergillaceae</taxon>
        <taxon>Aspergillus</taxon>
        <taxon>Aspergillus subgen. Circumdati</taxon>
    </lineage>
</organism>
<name>A0ACC3AVJ2_9EURO</name>
<comment type="caution">
    <text evidence="1">The sequence shown here is derived from an EMBL/GenBank/DDBJ whole genome shotgun (WGS) entry which is preliminary data.</text>
</comment>
<gene>
    <name evidence="1" type="ORF">N8T08_008786</name>
</gene>
<reference evidence="1 2" key="1">
    <citation type="journal article" date="2023" name="ACS Omega">
        <title>Identification of the Neoaspergillic Acid Biosynthesis Gene Cluster by Establishing an In Vitro CRISPR-Ribonucleoprotein Genetic System in Aspergillus melleus.</title>
        <authorList>
            <person name="Yuan B."/>
            <person name="Grau M.F."/>
            <person name="Murata R.M."/>
            <person name="Torok T."/>
            <person name="Venkateswaran K."/>
            <person name="Stajich J.E."/>
            <person name="Wang C.C.C."/>
        </authorList>
    </citation>
    <scope>NUCLEOTIDE SEQUENCE [LARGE SCALE GENOMIC DNA]</scope>
    <source>
        <strain evidence="1 2">IMV 1140</strain>
    </source>
</reference>
<dbReference type="EMBL" id="JAOPJF010000060">
    <property type="protein sequence ID" value="KAK1141688.1"/>
    <property type="molecule type" value="Genomic_DNA"/>
</dbReference>